<evidence type="ECO:0000313" key="1">
    <source>
        <dbReference type="EMBL" id="MBP2376464.1"/>
    </source>
</evidence>
<organism evidence="1 2">
    <name type="scientific">Paeniglutamicibacter psychrophenolicus</name>
    <dbReference type="NCBI Taxonomy" id="257454"/>
    <lineage>
        <taxon>Bacteria</taxon>
        <taxon>Bacillati</taxon>
        <taxon>Actinomycetota</taxon>
        <taxon>Actinomycetes</taxon>
        <taxon>Micrococcales</taxon>
        <taxon>Micrococcaceae</taxon>
        <taxon>Paeniglutamicibacter</taxon>
    </lineage>
</organism>
<dbReference type="EMBL" id="JAGIOE010000002">
    <property type="protein sequence ID" value="MBP2376464.1"/>
    <property type="molecule type" value="Genomic_DNA"/>
</dbReference>
<keyword evidence="1" id="KW-0689">Ribosomal protein</keyword>
<comment type="caution">
    <text evidence="1">The sequence shown here is derived from an EMBL/GenBank/DDBJ whole genome shotgun (WGS) entry which is preliminary data.</text>
</comment>
<reference evidence="1 2" key="1">
    <citation type="submission" date="2021-03" db="EMBL/GenBank/DDBJ databases">
        <title>Sequencing the genomes of 1000 actinobacteria strains.</title>
        <authorList>
            <person name="Klenk H.-P."/>
        </authorList>
    </citation>
    <scope>NUCLEOTIDE SEQUENCE [LARGE SCALE GENOMIC DNA]</scope>
    <source>
        <strain evidence="1 2">DSM 15454</strain>
    </source>
</reference>
<keyword evidence="2" id="KW-1185">Reference proteome</keyword>
<gene>
    <name evidence="1" type="ORF">JOF46_004453</name>
</gene>
<dbReference type="GO" id="GO:0005840">
    <property type="term" value="C:ribosome"/>
    <property type="evidence" value="ECO:0007669"/>
    <property type="project" value="UniProtKB-KW"/>
</dbReference>
<name>A0ABS4WLN0_9MICC</name>
<protein>
    <submittedName>
        <fullName evidence="1">Ribosomal protein L37AE/L43A</fullName>
    </submittedName>
</protein>
<proteinExistence type="predicted"/>
<dbReference type="Proteomes" id="UP000766570">
    <property type="component" value="Unassembled WGS sequence"/>
</dbReference>
<sequence length="54" mass="6176">MTIKPNAQSNQYSMLDCPHCDKAGPHFFIHERRKTGIVFQCEQCLAMFTDPSMA</sequence>
<keyword evidence="1" id="KW-0687">Ribonucleoprotein</keyword>
<evidence type="ECO:0000313" key="2">
    <source>
        <dbReference type="Proteomes" id="UP000766570"/>
    </source>
</evidence>
<accession>A0ABS4WLN0</accession>